<evidence type="ECO:0000313" key="2">
    <source>
        <dbReference type="EMBL" id="PWN72391.1"/>
    </source>
</evidence>
<keyword evidence="1" id="KW-0812">Transmembrane</keyword>
<sequence length="163" mass="17972">MKMATLLLIVTAVLTALVAGLFYAYSCSVVLGLGKLSDAEYLKAMQNINREILNPLFFMSFMGTALLLPVSAFVFRGQQPAFIFLLVATLTYLTGVFGVTVGGNVPMNDILDKFDIPGSSAEALKQMRDNFENRWNFLNNIRTVFSVISIALVICACLWNKEV</sequence>
<keyword evidence="3" id="KW-1185">Reference proteome</keyword>
<feature type="transmembrane region" description="Helical" evidence="1">
    <location>
        <begin position="52"/>
        <end position="75"/>
    </location>
</feature>
<gene>
    <name evidence="2" type="ORF">C1631_000615</name>
</gene>
<evidence type="ECO:0000256" key="1">
    <source>
        <dbReference type="SAM" id="Phobius"/>
    </source>
</evidence>
<reference evidence="2 3" key="1">
    <citation type="submission" date="2018-04" db="EMBL/GenBank/DDBJ databases">
        <title>Draft Genome Sequence of Phosphate-Solubilizing Chryseobacterium sp. ISE14 that is a Biocontrol and Plant Growth-Promoting Rhizobacterium Isolated from Cucumber.</title>
        <authorList>
            <person name="Jeong J.-J."/>
            <person name="Sang M.K."/>
            <person name="Choi I.-G."/>
            <person name="Kim K.D."/>
        </authorList>
    </citation>
    <scope>NUCLEOTIDE SEQUENCE [LARGE SCALE GENOMIC DNA]</scope>
    <source>
        <strain evidence="2 3">ISE14</strain>
    </source>
</reference>
<dbReference type="InterPro" id="IPR013901">
    <property type="entry name" value="Anthrone_oxy"/>
</dbReference>
<accession>A0A316XEX1</accession>
<dbReference type="Proteomes" id="UP000236594">
    <property type="component" value="Unassembled WGS sequence"/>
</dbReference>
<evidence type="ECO:0000313" key="3">
    <source>
        <dbReference type="Proteomes" id="UP000236594"/>
    </source>
</evidence>
<keyword evidence="1" id="KW-1133">Transmembrane helix</keyword>
<feature type="transmembrane region" description="Helical" evidence="1">
    <location>
        <begin position="141"/>
        <end position="159"/>
    </location>
</feature>
<keyword evidence="1" id="KW-0472">Membrane</keyword>
<proteinExistence type="predicted"/>
<organism evidence="2 3">
    <name type="scientific">Chryseobacterium phosphatilyticum</name>
    <dbReference type="NCBI Taxonomy" id="475075"/>
    <lineage>
        <taxon>Bacteria</taxon>
        <taxon>Pseudomonadati</taxon>
        <taxon>Bacteroidota</taxon>
        <taxon>Flavobacteriia</taxon>
        <taxon>Flavobacteriales</taxon>
        <taxon>Weeksellaceae</taxon>
        <taxon>Chryseobacterium group</taxon>
        <taxon>Chryseobacterium</taxon>
    </lineage>
</organism>
<dbReference type="Pfam" id="PF08592">
    <property type="entry name" value="Anthrone_oxy"/>
    <property type="match status" value="1"/>
</dbReference>
<name>A0A316XEX1_9FLAO</name>
<feature type="transmembrane region" description="Helical" evidence="1">
    <location>
        <begin position="82"/>
        <end position="103"/>
    </location>
</feature>
<comment type="caution">
    <text evidence="2">The sequence shown here is derived from an EMBL/GenBank/DDBJ whole genome shotgun (WGS) entry which is preliminary data.</text>
</comment>
<protein>
    <submittedName>
        <fullName evidence="2">DUF1772 domain-containing protein</fullName>
    </submittedName>
</protein>
<dbReference type="EMBL" id="PPED02000001">
    <property type="protein sequence ID" value="PWN72391.1"/>
    <property type="molecule type" value="Genomic_DNA"/>
</dbReference>
<dbReference type="AlphaFoldDB" id="A0A316XEX1"/>
<dbReference type="OrthoDB" id="772592at2"/>